<keyword evidence="5" id="KW-1185">Reference proteome</keyword>
<sequence>MIGYWRDEIKTKEALDEHKWYKSGDLATMDEKGFVKIIGRTKEMIIRGGENIYPREVEELLHTHPEVFDAYVVGVPDERTGEEVCAWVQLKNKDSKITEEEIRNFCKDNISYFKVPRYVLFVDGFPMTPTGKAKKFIMRDESCIKLGLKENNKKCQQ</sequence>
<organism evidence="4">
    <name type="scientific">Medioppia subpectinata</name>
    <dbReference type="NCBI Taxonomy" id="1979941"/>
    <lineage>
        <taxon>Eukaryota</taxon>
        <taxon>Metazoa</taxon>
        <taxon>Ecdysozoa</taxon>
        <taxon>Arthropoda</taxon>
        <taxon>Chelicerata</taxon>
        <taxon>Arachnida</taxon>
        <taxon>Acari</taxon>
        <taxon>Acariformes</taxon>
        <taxon>Sarcoptiformes</taxon>
        <taxon>Oribatida</taxon>
        <taxon>Brachypylina</taxon>
        <taxon>Oppioidea</taxon>
        <taxon>Oppiidae</taxon>
        <taxon>Medioppia</taxon>
    </lineage>
</organism>
<dbReference type="InterPro" id="IPR042099">
    <property type="entry name" value="ANL_N_sf"/>
</dbReference>
<dbReference type="GO" id="GO:0006631">
    <property type="term" value="P:fatty acid metabolic process"/>
    <property type="evidence" value="ECO:0007669"/>
    <property type="project" value="TreeGrafter"/>
</dbReference>
<evidence type="ECO:0000256" key="1">
    <source>
        <dbReference type="ARBA" id="ARBA00006432"/>
    </source>
</evidence>
<evidence type="ECO:0000259" key="3">
    <source>
        <dbReference type="Pfam" id="PF13193"/>
    </source>
</evidence>
<dbReference type="GO" id="GO:0031956">
    <property type="term" value="F:medium-chain fatty acid-CoA ligase activity"/>
    <property type="evidence" value="ECO:0007669"/>
    <property type="project" value="TreeGrafter"/>
</dbReference>
<dbReference type="Pfam" id="PF13193">
    <property type="entry name" value="AMP-binding_C"/>
    <property type="match status" value="1"/>
</dbReference>
<dbReference type="PANTHER" id="PTHR43201:SF5">
    <property type="entry name" value="MEDIUM-CHAIN ACYL-COA LIGASE ACSF2, MITOCHONDRIAL"/>
    <property type="match status" value="1"/>
</dbReference>
<evidence type="ECO:0000256" key="2">
    <source>
        <dbReference type="ARBA" id="ARBA00022598"/>
    </source>
</evidence>
<protein>
    <recommendedName>
        <fullName evidence="3">AMP-binding enzyme C-terminal domain-containing protein</fullName>
    </recommendedName>
</protein>
<gene>
    <name evidence="4" type="ORF">OSB1V03_LOCUS12985</name>
</gene>
<dbReference type="FunFam" id="3.30.300.30:FF:000008">
    <property type="entry name" value="2,3-dihydroxybenzoate-AMP ligase"/>
    <property type="match status" value="1"/>
</dbReference>
<accession>A0A7R9Q535</accession>
<dbReference type="EMBL" id="CAJPIZ010011223">
    <property type="protein sequence ID" value="CAG2113012.1"/>
    <property type="molecule type" value="Genomic_DNA"/>
</dbReference>
<dbReference type="Gene3D" id="3.30.300.30">
    <property type="match status" value="1"/>
</dbReference>
<proteinExistence type="inferred from homology"/>
<dbReference type="Proteomes" id="UP000759131">
    <property type="component" value="Unassembled WGS sequence"/>
</dbReference>
<dbReference type="InterPro" id="IPR045851">
    <property type="entry name" value="AMP-bd_C_sf"/>
</dbReference>
<reference evidence="4" key="1">
    <citation type="submission" date="2020-11" db="EMBL/GenBank/DDBJ databases">
        <authorList>
            <person name="Tran Van P."/>
        </authorList>
    </citation>
    <scope>NUCLEOTIDE SEQUENCE</scope>
</reference>
<dbReference type="OrthoDB" id="10253115at2759"/>
<dbReference type="PANTHER" id="PTHR43201">
    <property type="entry name" value="ACYL-COA SYNTHETASE"/>
    <property type="match status" value="1"/>
</dbReference>
<dbReference type="SUPFAM" id="SSF56801">
    <property type="entry name" value="Acetyl-CoA synthetase-like"/>
    <property type="match status" value="1"/>
</dbReference>
<comment type="similarity">
    <text evidence="1">Belongs to the ATP-dependent AMP-binding enzyme family.</text>
</comment>
<feature type="domain" description="AMP-binding enzyme C-terminal" evidence="3">
    <location>
        <begin position="56"/>
        <end position="132"/>
    </location>
</feature>
<evidence type="ECO:0000313" key="4">
    <source>
        <dbReference type="EMBL" id="CAD7632582.1"/>
    </source>
</evidence>
<dbReference type="InterPro" id="IPR025110">
    <property type="entry name" value="AMP-bd_C"/>
</dbReference>
<dbReference type="Gene3D" id="3.40.50.12780">
    <property type="entry name" value="N-terminal domain of ligase-like"/>
    <property type="match status" value="1"/>
</dbReference>
<keyword evidence="2" id="KW-0436">Ligase</keyword>
<dbReference type="EMBL" id="OC865798">
    <property type="protein sequence ID" value="CAD7632582.1"/>
    <property type="molecule type" value="Genomic_DNA"/>
</dbReference>
<name>A0A7R9Q535_9ACAR</name>
<dbReference type="AlphaFoldDB" id="A0A7R9Q535"/>
<evidence type="ECO:0000313" key="5">
    <source>
        <dbReference type="Proteomes" id="UP000759131"/>
    </source>
</evidence>